<reference evidence="2 3" key="1">
    <citation type="journal article" date="2023" name="Nat. Microbiol.">
        <title>A compendium of viruses from methanogenic archaea reveals their diversity and adaptations to the gut environment.</title>
        <authorList>
            <person name="Medvedeva S."/>
            <person name="Borrel G."/>
            <person name="Krupovic M."/>
            <person name="Gribaldo S."/>
        </authorList>
    </citation>
    <scope>NUCLEOTIDE SEQUENCE [LARGE SCALE GENOMIC DNA]</scope>
</reference>
<dbReference type="Gene3D" id="3.30.70.20">
    <property type="match status" value="1"/>
</dbReference>
<dbReference type="GeneID" id="300198869"/>
<dbReference type="InterPro" id="IPR017896">
    <property type="entry name" value="4Fe4S_Fe-S-bd"/>
</dbReference>
<dbReference type="Pfam" id="PF13237">
    <property type="entry name" value="Fer4_10"/>
    <property type="match status" value="1"/>
</dbReference>
<feature type="domain" description="4Fe-4S ferredoxin-type" evidence="1">
    <location>
        <begin position="43"/>
        <end position="73"/>
    </location>
</feature>
<feature type="domain" description="4Fe-4S ferredoxin-type" evidence="1">
    <location>
        <begin position="2"/>
        <end position="32"/>
    </location>
</feature>
<dbReference type="InterPro" id="IPR017900">
    <property type="entry name" value="4Fe4S_Fe_S_CS"/>
</dbReference>
<sequence>MTRYLININNDCNQCMECVEVCQSGVLTEGFINMVKITLKDKHHYFRKYVQECTYCESCEAICEQHAIWIVNPEWVEL</sequence>
<dbReference type="PROSITE" id="PS51379">
    <property type="entry name" value="4FE4S_FER_2"/>
    <property type="match status" value="2"/>
</dbReference>
<dbReference type="SUPFAM" id="SSF54862">
    <property type="entry name" value="4Fe-4S ferredoxins"/>
    <property type="match status" value="1"/>
</dbReference>
<proteinExistence type="predicted"/>
<protein>
    <recommendedName>
        <fullName evidence="1">4Fe-4S ferredoxin-type domain-containing protein</fullName>
    </recommendedName>
</protein>
<accession>A0AA87CD92</accession>
<gene>
    <name evidence="2" type="ORF">vir249_00039</name>
</gene>
<dbReference type="Proteomes" id="UP001303695">
    <property type="component" value="Segment"/>
</dbReference>
<evidence type="ECO:0000313" key="3">
    <source>
        <dbReference type="Proteomes" id="UP001303695"/>
    </source>
</evidence>
<dbReference type="EMBL" id="BK063678">
    <property type="protein sequence ID" value="DBA35484.1"/>
    <property type="molecule type" value="Genomic_DNA"/>
</dbReference>
<dbReference type="PROSITE" id="PS00198">
    <property type="entry name" value="4FE4S_FER_1"/>
    <property type="match status" value="1"/>
</dbReference>
<keyword evidence="3" id="KW-1185">Reference proteome</keyword>
<dbReference type="RefSeq" id="YP_013605264.1">
    <property type="nucleotide sequence ID" value="NC_133254.1"/>
</dbReference>
<evidence type="ECO:0000259" key="1">
    <source>
        <dbReference type="PROSITE" id="PS51379"/>
    </source>
</evidence>
<evidence type="ECO:0000313" key="2">
    <source>
        <dbReference type="EMBL" id="DBA35484.1"/>
    </source>
</evidence>
<name>A0AA87CD92_9CAUD</name>
<organism evidence="2 3">
    <name type="scientific">Caudoviricetes sp. vir249</name>
    <dbReference type="NCBI Taxonomy" id="3068355"/>
    <lineage>
        <taxon>Viruses</taxon>
        <taxon>Duplodnaviria</taxon>
        <taxon>Heunggongvirae</taxon>
        <taxon>Uroviricota</taxon>
        <taxon>Caudoviricetes</taxon>
    </lineage>
</organism>